<dbReference type="GO" id="GO:0005524">
    <property type="term" value="F:ATP binding"/>
    <property type="evidence" value="ECO:0007669"/>
    <property type="project" value="InterPro"/>
</dbReference>
<dbReference type="EMBL" id="CAJJDO010000065">
    <property type="protein sequence ID" value="CAD8176630.1"/>
    <property type="molecule type" value="Genomic_DNA"/>
</dbReference>
<dbReference type="InterPro" id="IPR004166">
    <property type="entry name" value="a-kinase_dom"/>
</dbReference>
<evidence type="ECO:0000313" key="6">
    <source>
        <dbReference type="EMBL" id="CAD8176630.1"/>
    </source>
</evidence>
<feature type="coiled-coil region" evidence="4">
    <location>
        <begin position="332"/>
        <end position="425"/>
    </location>
</feature>
<dbReference type="PROSITE" id="PS51158">
    <property type="entry name" value="ALPHA_KINASE"/>
    <property type="match status" value="1"/>
</dbReference>
<evidence type="ECO:0000259" key="5">
    <source>
        <dbReference type="PROSITE" id="PS51158"/>
    </source>
</evidence>
<evidence type="ECO:0000256" key="3">
    <source>
        <dbReference type="ARBA" id="ARBA00022777"/>
    </source>
</evidence>
<dbReference type="Proteomes" id="UP000689195">
    <property type="component" value="Unassembled WGS sequence"/>
</dbReference>
<comment type="caution">
    <text evidence="6">The sequence shown here is derived from an EMBL/GenBank/DDBJ whole genome shotgun (WGS) entry which is preliminary data.</text>
</comment>
<evidence type="ECO:0000256" key="4">
    <source>
        <dbReference type="SAM" id="Coils"/>
    </source>
</evidence>
<dbReference type="PANTHER" id="PTHR47763:SF1">
    <property type="entry name" value="DUF659 DOMAIN-CONTAINING PROTEIN"/>
    <property type="match status" value="1"/>
</dbReference>
<dbReference type="Pfam" id="PF02816">
    <property type="entry name" value="Alpha_kinase"/>
    <property type="match status" value="1"/>
</dbReference>
<feature type="coiled-coil region" evidence="4">
    <location>
        <begin position="462"/>
        <end position="490"/>
    </location>
</feature>
<dbReference type="CDD" id="cd04515">
    <property type="entry name" value="Alpha_kinase"/>
    <property type="match status" value="1"/>
</dbReference>
<dbReference type="OrthoDB" id="430683at2759"/>
<evidence type="ECO:0000256" key="2">
    <source>
        <dbReference type="ARBA" id="ARBA00022679"/>
    </source>
</evidence>
<proteinExistence type="predicted"/>
<keyword evidence="7" id="KW-1185">Reference proteome</keyword>
<protein>
    <recommendedName>
        <fullName evidence="5">Alpha-type protein kinase domain-containing protein</fullName>
    </recommendedName>
</protein>
<keyword evidence="4" id="KW-0175">Coiled coil</keyword>
<sequence>MNLKDKIKKYYYKNNKIKTKFLIINLQKVFSYQPQNPPQSPGQINQFQFQPNYGPGPGMTQGMLKIGPGMGPSSAGSGFLHPGMIPPLGMGPPPQLIGSLSAGMISTPGMGPPPSGMIPPLGMGPPLPGMGPPHPGMIPPVGMGPHPGMSNAISSQGTNPITLAFPQSQNLYNQGQFPQQMIQQNIAKNNDEEIQKLQKELKKKNDEIKKFQTQINDLTENFSRESEKNKEELGRLERELKRKLESSKIQFNDDKLQLTQQISEFQIKIQQLEEKERQNEEIKKKNQNEINSLINQKTNLEQQIYSLDKINTQNEKQNQIYNNENCNLKNQTDQQKKLINRQEIQIQQLNQQIEILNQVKSQQIKDQQYSEDNSKQFAEYDTKIDQLTKKNKDLEERIDKIVNDKKKLETNFEMLQIENKVLKDRSLFFEQQTKELNIKIEQMLLQSSEVSKKENLEYLKSLQQHQDNKKQLLQTQMKEEQEKLLQKRKQDQQQQKLLNEMGKKKTNELLSKVGKIQCCFVMDIFKSNEKTRKAIIKATQTCCTSVKMTTNRDSVWGIVAYGYTKSGLQIKSQQFTKSSEELSQFLNKQKLSQDQKDQPEDLKSALQEMLTLNWTEQHKLAILIPNSPCHGKKYHHPKKYSKFFGFWSVNYDTKPDDDMESIIKEIIKRGILLLIIRFNEDTNVMCSQLEIIYSNLESSHLFKTLSVKGFDLPNSDHDLVLNIQIMASFITGIVNQTTKTKVNQQIRMQNFEEGLNDMKKLKEEVIMLNKDLQKEGQNQKGDLPEISIEDAIEDQKKFEETVQRAKDCTDGALQALCKRGDIANFQSQVQCEDFNCKVYTVELKQASLKNKIENIQLIKFEESDFDLIEQAQWQCIRTKNPFALGMMKKVFLMKKKNNTEEIYVVKIPIEQGTYNSLQDAVNDCRSHLIAKNMMKIFMEKLRSQNDKIMMVQYTDFLILEENKKKYWIAERFFQGNFKKYNNNDGYICEENSELNAISQAFSYFTYQFSQFNYIINDIQGVDNYFTDPAINTIKGNFDETDVGEDGISNYLSTLQLRKDICQQLLKSIDIEFD</sequence>
<dbReference type="InterPro" id="IPR052969">
    <property type="entry name" value="Thr-specific_kinase-like"/>
</dbReference>
<keyword evidence="3" id="KW-0418">Kinase</keyword>
<organism evidence="6 7">
    <name type="scientific">Paramecium pentaurelia</name>
    <dbReference type="NCBI Taxonomy" id="43138"/>
    <lineage>
        <taxon>Eukaryota</taxon>
        <taxon>Sar</taxon>
        <taxon>Alveolata</taxon>
        <taxon>Ciliophora</taxon>
        <taxon>Intramacronucleata</taxon>
        <taxon>Oligohymenophorea</taxon>
        <taxon>Peniculida</taxon>
        <taxon>Parameciidae</taxon>
        <taxon>Paramecium</taxon>
    </lineage>
</organism>
<dbReference type="GO" id="GO:0004674">
    <property type="term" value="F:protein serine/threonine kinase activity"/>
    <property type="evidence" value="ECO:0007669"/>
    <property type="project" value="UniProtKB-KW"/>
</dbReference>
<name>A0A8S1VH84_9CILI</name>
<dbReference type="GO" id="GO:0005737">
    <property type="term" value="C:cytoplasm"/>
    <property type="evidence" value="ECO:0007669"/>
    <property type="project" value="TreeGrafter"/>
</dbReference>
<dbReference type="PANTHER" id="PTHR47763">
    <property type="entry name" value="ALPHA-PROTEIN KINASE VWKA"/>
    <property type="match status" value="1"/>
</dbReference>
<dbReference type="SMART" id="SM00811">
    <property type="entry name" value="Alpha_kinase"/>
    <property type="match status" value="1"/>
</dbReference>
<keyword evidence="2" id="KW-0808">Transferase</keyword>
<reference evidence="6" key="1">
    <citation type="submission" date="2021-01" db="EMBL/GenBank/DDBJ databases">
        <authorList>
            <consortium name="Genoscope - CEA"/>
            <person name="William W."/>
        </authorList>
    </citation>
    <scope>NUCLEOTIDE SEQUENCE</scope>
</reference>
<feature type="domain" description="Alpha-type protein kinase" evidence="5">
    <location>
        <begin position="850"/>
        <end position="1070"/>
    </location>
</feature>
<gene>
    <name evidence="6" type="ORF">PPENT_87.1.T0650179</name>
</gene>
<dbReference type="AlphaFoldDB" id="A0A8S1VH84"/>
<accession>A0A8S1VH84</accession>
<evidence type="ECO:0000256" key="1">
    <source>
        <dbReference type="ARBA" id="ARBA00022527"/>
    </source>
</evidence>
<feature type="coiled-coil region" evidence="4">
    <location>
        <begin position="187"/>
        <end position="303"/>
    </location>
</feature>
<keyword evidence="1" id="KW-0723">Serine/threonine-protein kinase</keyword>
<evidence type="ECO:0000313" key="7">
    <source>
        <dbReference type="Proteomes" id="UP000689195"/>
    </source>
</evidence>